<dbReference type="PROSITE" id="PS51257">
    <property type="entry name" value="PROKAR_LIPOPROTEIN"/>
    <property type="match status" value="1"/>
</dbReference>
<name>A0A2T0SRM4_9ACTN</name>
<evidence type="ECO:0000313" key="3">
    <source>
        <dbReference type="Proteomes" id="UP000239210"/>
    </source>
</evidence>
<proteinExistence type="predicted"/>
<dbReference type="RefSeq" id="WP_146146225.1">
    <property type="nucleotide sequence ID" value="NZ_PVTG01000026.1"/>
</dbReference>
<evidence type="ECO:0000313" key="2">
    <source>
        <dbReference type="EMBL" id="PRY36048.1"/>
    </source>
</evidence>
<organism evidence="2 3">
    <name type="scientific">Geodermatophilus tzadiensis</name>
    <dbReference type="NCBI Taxonomy" id="1137988"/>
    <lineage>
        <taxon>Bacteria</taxon>
        <taxon>Bacillati</taxon>
        <taxon>Actinomycetota</taxon>
        <taxon>Actinomycetes</taxon>
        <taxon>Geodermatophilales</taxon>
        <taxon>Geodermatophilaceae</taxon>
        <taxon>Geodermatophilus</taxon>
    </lineage>
</organism>
<dbReference type="OrthoDB" id="4230344at2"/>
<protein>
    <submittedName>
        <fullName evidence="2">Uncharacterized protein</fullName>
    </submittedName>
</protein>
<dbReference type="EMBL" id="PVTG01000026">
    <property type="protein sequence ID" value="PRY36048.1"/>
    <property type="molecule type" value="Genomic_DNA"/>
</dbReference>
<sequence>MPDRRGIAGTTLLVTVAAAALTACGSGTSSSAGTSSSGSSFSSTRSPAAAEPSGPEPYSTQAFVVPLTLEVDTWLTSVTPEEDSAHLVYWSAAVDDSRVRFLVPVVTYVPGTGSPTDPPADFVSYLHSQPDFQLEDEAGTEVDGRPATVMTATSQPGRAEGYYDGSLGCVSSDAEIDDPVGCFGLQPDRELRLAVIDLGDETLLAWARIAKDSPDAPELFEHFETMLSSIRFR</sequence>
<gene>
    <name evidence="2" type="ORF">LY71_1269</name>
</gene>
<reference evidence="2 3" key="1">
    <citation type="submission" date="2018-03" db="EMBL/GenBank/DDBJ databases">
        <title>Genomic Encyclopedia of Archaeal and Bacterial Type Strains, Phase II (KMG-II): from individual species to whole genera.</title>
        <authorList>
            <person name="Goeker M."/>
        </authorList>
    </citation>
    <scope>NUCLEOTIDE SEQUENCE [LARGE SCALE GENOMIC DNA]</scope>
    <source>
        <strain evidence="2 3">DSM 45416</strain>
    </source>
</reference>
<accession>A0A2T0SRM4</accession>
<feature type="region of interest" description="Disordered" evidence="1">
    <location>
        <begin position="25"/>
        <end position="57"/>
    </location>
</feature>
<dbReference type="AlphaFoldDB" id="A0A2T0SRM4"/>
<keyword evidence="3" id="KW-1185">Reference proteome</keyword>
<evidence type="ECO:0000256" key="1">
    <source>
        <dbReference type="SAM" id="MobiDB-lite"/>
    </source>
</evidence>
<comment type="caution">
    <text evidence="2">The sequence shown here is derived from an EMBL/GenBank/DDBJ whole genome shotgun (WGS) entry which is preliminary data.</text>
</comment>
<dbReference type="Proteomes" id="UP000239210">
    <property type="component" value="Unassembled WGS sequence"/>
</dbReference>